<gene>
    <name evidence="1" type="ORF">OG835_37290</name>
</gene>
<keyword evidence="2" id="KW-1185">Reference proteome</keyword>
<name>A0ACD4ZVA5_9ACTN</name>
<protein>
    <submittedName>
        <fullName evidence="1">TetR/AcrR family transcriptional regulator</fullName>
    </submittedName>
</protein>
<proteinExistence type="predicted"/>
<reference evidence="1" key="1">
    <citation type="submission" date="2022-10" db="EMBL/GenBank/DDBJ databases">
        <title>The complete genomes of actinobacterial strains from the NBC collection.</title>
        <authorList>
            <person name="Joergensen T.S."/>
            <person name="Alvarez Arevalo M."/>
            <person name="Sterndorff E.B."/>
            <person name="Faurdal D."/>
            <person name="Vuksanovic O."/>
            <person name="Mourched A.-S."/>
            <person name="Charusanti P."/>
            <person name="Shaw S."/>
            <person name="Blin K."/>
            <person name="Weber T."/>
        </authorList>
    </citation>
    <scope>NUCLEOTIDE SEQUENCE</scope>
    <source>
        <strain evidence="1">NBC 01771</strain>
    </source>
</reference>
<dbReference type="EMBL" id="CP109109">
    <property type="protein sequence ID" value="WSC02104.1"/>
    <property type="molecule type" value="Genomic_DNA"/>
</dbReference>
<organism evidence="1 2">
    <name type="scientific">Streptomyces scopuliridis</name>
    <dbReference type="NCBI Taxonomy" id="452529"/>
    <lineage>
        <taxon>Bacteria</taxon>
        <taxon>Bacillati</taxon>
        <taxon>Actinomycetota</taxon>
        <taxon>Actinomycetes</taxon>
        <taxon>Kitasatosporales</taxon>
        <taxon>Streptomycetaceae</taxon>
        <taxon>Streptomyces</taxon>
    </lineage>
</organism>
<dbReference type="Proteomes" id="UP001348369">
    <property type="component" value="Chromosome"/>
</dbReference>
<accession>A0ACD4ZVA5</accession>
<evidence type="ECO:0000313" key="2">
    <source>
        <dbReference type="Proteomes" id="UP001348369"/>
    </source>
</evidence>
<evidence type="ECO:0000313" key="1">
    <source>
        <dbReference type="EMBL" id="WSC02104.1"/>
    </source>
</evidence>
<sequence>MNGAKTSNASRREAPRGRIDKRQAILEAAFRTFAREGYGQSCVREIAAEAGVAKPTIYNHLGDKETLFREAMLAAVGRTSGAGPAALEQLREPDGDVRPMLEEVGHSILKNHCDPESQALRRLLNAEAARFPDLLETIQREGAQRLHDALADRLARFALSGRLHTSDPDLAAEQFLALLTGPMELRTRLGTRKVSDAELRTVGRAAVDTFLRAYAPGSWTLRSS</sequence>